<feature type="domain" description="Maltose/galactoside acetyltransferase" evidence="8">
    <location>
        <begin position="4"/>
        <end position="58"/>
    </location>
</feature>
<dbReference type="InterPro" id="IPR051159">
    <property type="entry name" value="Hexapeptide_acetyltransf"/>
</dbReference>
<dbReference type="InterPro" id="IPR024688">
    <property type="entry name" value="Mac_dom"/>
</dbReference>
<dbReference type="InterPro" id="IPR001451">
    <property type="entry name" value="Hexapep"/>
</dbReference>
<dbReference type="GO" id="GO:0008374">
    <property type="term" value="F:O-acyltransferase activity"/>
    <property type="evidence" value="ECO:0007669"/>
    <property type="project" value="TreeGrafter"/>
</dbReference>
<dbReference type="RefSeq" id="WP_306372489.1">
    <property type="nucleotide sequence ID" value="NZ_FWFZ01000011.1"/>
</dbReference>
<dbReference type="PANTHER" id="PTHR23416">
    <property type="entry name" value="SIALIC ACID SYNTHASE-RELATED"/>
    <property type="match status" value="1"/>
</dbReference>
<evidence type="ECO:0000256" key="1">
    <source>
        <dbReference type="ARBA" id="ARBA00007274"/>
    </source>
</evidence>
<sequence length="182" mass="19187">MTEREKMIAGELYRAGDPELVEMRKRAQALTRAYNATTYGEDAVRRPLLEALLGAGGHAAVIRPPFHVDYGSNIHLGRGVFLNFGCVILDVCPVRIGDRSEIGPYVQIIAADHPRDPQIRRSGLELGRPVTLGAHVWVGAGAIVLPGVSIGDDAIIGAGAVVTRDVAAGVTVAGNPARPIGP</sequence>
<keyword evidence="5 9" id="KW-0012">Acyltransferase</keyword>
<keyword evidence="10" id="KW-1185">Reference proteome</keyword>
<evidence type="ECO:0000256" key="3">
    <source>
        <dbReference type="ARBA" id="ARBA00022679"/>
    </source>
</evidence>
<dbReference type="PROSITE" id="PS00101">
    <property type="entry name" value="HEXAPEP_TRANSFERASES"/>
    <property type="match status" value="1"/>
</dbReference>
<dbReference type="PANTHER" id="PTHR23416:SF23">
    <property type="entry name" value="ACETYLTRANSFERASE C18B11.09C-RELATED"/>
    <property type="match status" value="1"/>
</dbReference>
<name>A0A1Y5T738_9RHOB</name>
<evidence type="ECO:0000313" key="10">
    <source>
        <dbReference type="Proteomes" id="UP000193900"/>
    </source>
</evidence>
<evidence type="ECO:0000313" key="9">
    <source>
        <dbReference type="EMBL" id="SLN54023.1"/>
    </source>
</evidence>
<comment type="function">
    <text evidence="6">Acetyltransferase implicated in the O-acetylation of Nod factors.</text>
</comment>
<evidence type="ECO:0000256" key="4">
    <source>
        <dbReference type="ARBA" id="ARBA00022737"/>
    </source>
</evidence>
<dbReference type="FunFam" id="2.160.10.10:FF:000025">
    <property type="entry name" value="Hexapeptide-repeat containing-acetyltransferase"/>
    <property type="match status" value="1"/>
</dbReference>
<organism evidence="9 10">
    <name type="scientific">Roseisalinus antarcticus</name>
    <dbReference type="NCBI Taxonomy" id="254357"/>
    <lineage>
        <taxon>Bacteria</taxon>
        <taxon>Pseudomonadati</taxon>
        <taxon>Pseudomonadota</taxon>
        <taxon>Alphaproteobacteria</taxon>
        <taxon>Rhodobacterales</taxon>
        <taxon>Roseobacteraceae</taxon>
        <taxon>Roseisalinus</taxon>
    </lineage>
</organism>
<evidence type="ECO:0000256" key="2">
    <source>
        <dbReference type="ARBA" id="ARBA00022458"/>
    </source>
</evidence>
<proteinExistence type="inferred from homology"/>
<dbReference type="Pfam" id="PF12464">
    <property type="entry name" value="Mac"/>
    <property type="match status" value="1"/>
</dbReference>
<keyword evidence="3 9" id="KW-0808">Transferase</keyword>
<dbReference type="InterPro" id="IPR011004">
    <property type="entry name" value="Trimer_LpxA-like_sf"/>
</dbReference>
<dbReference type="GO" id="GO:0016407">
    <property type="term" value="F:acetyltransferase activity"/>
    <property type="evidence" value="ECO:0007669"/>
    <property type="project" value="InterPro"/>
</dbReference>
<gene>
    <name evidence="9" type="primary">maa</name>
    <name evidence="9" type="ORF">ROA7023_02401</name>
</gene>
<accession>A0A1Y5T738</accession>
<evidence type="ECO:0000256" key="6">
    <source>
        <dbReference type="ARBA" id="ARBA00055587"/>
    </source>
</evidence>
<dbReference type="SMART" id="SM01266">
    <property type="entry name" value="Mac"/>
    <property type="match status" value="1"/>
</dbReference>
<evidence type="ECO:0000259" key="8">
    <source>
        <dbReference type="SMART" id="SM01266"/>
    </source>
</evidence>
<dbReference type="Proteomes" id="UP000193900">
    <property type="component" value="Unassembled WGS sequence"/>
</dbReference>
<keyword evidence="4" id="KW-0677">Repeat</keyword>
<protein>
    <recommendedName>
        <fullName evidence="7">Nodulation protein L</fullName>
    </recommendedName>
</protein>
<dbReference type="Pfam" id="PF00132">
    <property type="entry name" value="Hexapep"/>
    <property type="match status" value="1"/>
</dbReference>
<reference evidence="9 10" key="1">
    <citation type="submission" date="2017-03" db="EMBL/GenBank/DDBJ databases">
        <authorList>
            <person name="Afonso C.L."/>
            <person name="Miller P.J."/>
            <person name="Scott M.A."/>
            <person name="Spackman E."/>
            <person name="Goraichik I."/>
            <person name="Dimitrov K.M."/>
            <person name="Suarez D.L."/>
            <person name="Swayne D.E."/>
        </authorList>
    </citation>
    <scope>NUCLEOTIDE SEQUENCE [LARGE SCALE GENOMIC DNA]</scope>
    <source>
        <strain evidence="9 10">CECT 7023</strain>
    </source>
</reference>
<dbReference type="EMBL" id="FWFZ01000011">
    <property type="protein sequence ID" value="SLN54023.1"/>
    <property type="molecule type" value="Genomic_DNA"/>
</dbReference>
<dbReference type="InterPro" id="IPR018357">
    <property type="entry name" value="Hexapep_transf_CS"/>
</dbReference>
<comment type="similarity">
    <text evidence="1">Belongs to the transferase hexapeptide repeat family.</text>
</comment>
<dbReference type="CDD" id="cd03357">
    <property type="entry name" value="LbH_MAT_GAT"/>
    <property type="match status" value="1"/>
</dbReference>
<keyword evidence="2" id="KW-0536">Nodulation</keyword>
<dbReference type="AlphaFoldDB" id="A0A1Y5T738"/>
<evidence type="ECO:0000256" key="5">
    <source>
        <dbReference type="ARBA" id="ARBA00023315"/>
    </source>
</evidence>
<dbReference type="Gene3D" id="2.160.10.10">
    <property type="entry name" value="Hexapeptide repeat proteins"/>
    <property type="match status" value="1"/>
</dbReference>
<dbReference type="GO" id="GO:0005829">
    <property type="term" value="C:cytosol"/>
    <property type="evidence" value="ECO:0007669"/>
    <property type="project" value="TreeGrafter"/>
</dbReference>
<evidence type="ECO:0000256" key="7">
    <source>
        <dbReference type="ARBA" id="ARBA00067695"/>
    </source>
</evidence>
<dbReference type="SUPFAM" id="SSF51161">
    <property type="entry name" value="Trimeric LpxA-like enzymes"/>
    <property type="match status" value="1"/>
</dbReference>